<gene>
    <name evidence="2" type="ORF">KY290_021873</name>
</gene>
<dbReference type="Proteomes" id="UP000826656">
    <property type="component" value="Unassembled WGS sequence"/>
</dbReference>
<dbReference type="PRINTS" id="PR01217">
    <property type="entry name" value="PRICHEXTENSN"/>
</dbReference>
<feature type="region of interest" description="Disordered" evidence="1">
    <location>
        <begin position="70"/>
        <end position="213"/>
    </location>
</feature>
<evidence type="ECO:0000256" key="1">
    <source>
        <dbReference type="SAM" id="MobiDB-lite"/>
    </source>
</evidence>
<comment type="caution">
    <text evidence="2">The sequence shown here is derived from an EMBL/GenBank/DDBJ whole genome shotgun (WGS) entry which is preliminary data.</text>
</comment>
<evidence type="ECO:0000313" key="3">
    <source>
        <dbReference type="Proteomes" id="UP000826656"/>
    </source>
</evidence>
<evidence type="ECO:0000313" key="2">
    <source>
        <dbReference type="EMBL" id="KAH0758380.1"/>
    </source>
</evidence>
<feature type="compositionally biased region" description="Pro residues" evidence="1">
    <location>
        <begin position="151"/>
        <end position="161"/>
    </location>
</feature>
<dbReference type="EMBL" id="JAIVGD010000015">
    <property type="protein sequence ID" value="KAH0758380.1"/>
    <property type="molecule type" value="Genomic_DNA"/>
</dbReference>
<feature type="region of interest" description="Disordered" evidence="1">
    <location>
        <begin position="288"/>
        <end position="323"/>
    </location>
</feature>
<organism evidence="2 3">
    <name type="scientific">Solanum tuberosum</name>
    <name type="common">Potato</name>
    <dbReference type="NCBI Taxonomy" id="4113"/>
    <lineage>
        <taxon>Eukaryota</taxon>
        <taxon>Viridiplantae</taxon>
        <taxon>Streptophyta</taxon>
        <taxon>Embryophyta</taxon>
        <taxon>Tracheophyta</taxon>
        <taxon>Spermatophyta</taxon>
        <taxon>Magnoliopsida</taxon>
        <taxon>eudicotyledons</taxon>
        <taxon>Gunneridae</taxon>
        <taxon>Pentapetalae</taxon>
        <taxon>asterids</taxon>
        <taxon>lamiids</taxon>
        <taxon>Solanales</taxon>
        <taxon>Solanaceae</taxon>
        <taxon>Solanoideae</taxon>
        <taxon>Solaneae</taxon>
        <taxon>Solanum</taxon>
    </lineage>
</organism>
<keyword evidence="3" id="KW-1185">Reference proteome</keyword>
<proteinExistence type="predicted"/>
<feature type="compositionally biased region" description="Pro residues" evidence="1">
    <location>
        <begin position="85"/>
        <end position="102"/>
    </location>
</feature>
<protein>
    <submittedName>
        <fullName evidence="2">Uncharacterized protein</fullName>
    </submittedName>
</protein>
<reference evidence="2 3" key="1">
    <citation type="journal article" date="2021" name="bioRxiv">
        <title>Chromosome-scale and haplotype-resolved genome assembly of a tetraploid potato cultivar.</title>
        <authorList>
            <person name="Sun H."/>
            <person name="Jiao W.-B."/>
            <person name="Krause K."/>
            <person name="Campoy J.A."/>
            <person name="Goel M."/>
            <person name="Folz-Donahue K."/>
            <person name="Kukat C."/>
            <person name="Huettel B."/>
            <person name="Schneeberger K."/>
        </authorList>
    </citation>
    <scope>NUCLEOTIDE SEQUENCE [LARGE SCALE GENOMIC DNA]</scope>
    <source>
        <strain evidence="2">SolTubOtavaFocal</strain>
        <tissue evidence="2">Leaves</tissue>
    </source>
</reference>
<accession>A0ABQ7V5V4</accession>
<name>A0ABQ7V5V4_SOLTU</name>
<sequence>MCTWFHVPLTGNSSHSILFSWASSSLRRSISTLRSSCSITYLTYEPDAEPLNILSSQGCWHALHLGIGTPRRNRYSAPRPDAPRPKAPPRSPQGAPPGPPRGPVTEAPQDASRLPCSPRGTVPRGPSLPPRGTAPRAPYAPRGLEAAPSVVHPPPKAPLPRPRGTTLEAPTTHPTLKAPHPEAPTTPASRHRSPRLPPSDLEALHPEPPHPLNLKAPFPQVPLPPDLEALIPTSRLEASHHEAPLPTLRLEAPHPEAPLLLLVPSSRCRRCEAREQLVWSCGALIPTSRHYSPSPPPPGLEASLPKAPDPPHPAPRDPYHPPPPTHLWWSDISDILQIGNSREKFDGDCGTTAHPLLRRPFAVLAQNLHNAGESLVSHQTTTENVTTKLKEHSLNKMIQRNRLLMQQAELLSSLAMKVDIQNTDQSLESAWKILQDFLQQTKDGDTLKFQLQLPKMNFEPDDYKNLIADSRSSNEGSRPSWRY</sequence>